<evidence type="ECO:0000256" key="1">
    <source>
        <dbReference type="SAM" id="MobiDB-lite"/>
    </source>
</evidence>
<dbReference type="Gene3D" id="3.10.290.30">
    <property type="entry name" value="MM3350-like"/>
    <property type="match status" value="1"/>
</dbReference>
<gene>
    <name evidence="3" type="ORF">SAMN05444370_1512</name>
</gene>
<dbReference type="STRING" id="89524.SAMN05444370_1512"/>
<feature type="region of interest" description="Disordered" evidence="1">
    <location>
        <begin position="187"/>
        <end position="208"/>
    </location>
</feature>
<accession>A0A1H4GDQ5</accession>
<evidence type="ECO:0000313" key="3">
    <source>
        <dbReference type="EMBL" id="SEB07120.1"/>
    </source>
</evidence>
<sequence length="208" mass="23608">MNEPVARLRITLQNIEPAIWRRVDVPTSATLTALHGVIQTAMRWQDAHLFEFVAGDRVYGEPHLREGMSVRKVLQARSVRLQQILDRGIDRLLYVYDFGDDWRHDLVVEGVREGDADVDYPAFVDGARRAPPEDVGGLPGYADFLAAVTKPRHREHKRMLTWYGGPYDPDDIDEPDIRRGLAAIADRRRGPLMSHRTGRRSAPGQYGS</sequence>
<organism evidence="3 4">
    <name type="scientific">Rubrimonas cliftonensis</name>
    <dbReference type="NCBI Taxonomy" id="89524"/>
    <lineage>
        <taxon>Bacteria</taxon>
        <taxon>Pseudomonadati</taxon>
        <taxon>Pseudomonadota</taxon>
        <taxon>Alphaproteobacteria</taxon>
        <taxon>Rhodobacterales</taxon>
        <taxon>Paracoccaceae</taxon>
        <taxon>Rubrimonas</taxon>
    </lineage>
</organism>
<dbReference type="PANTHER" id="PTHR41878">
    <property type="entry name" value="LEXA REPRESSOR-RELATED"/>
    <property type="match status" value="1"/>
</dbReference>
<dbReference type="OrthoDB" id="9816539at2"/>
<name>A0A1H4GDQ5_9RHOB</name>
<proteinExistence type="predicted"/>
<dbReference type="AlphaFoldDB" id="A0A1H4GDQ5"/>
<dbReference type="Pfam" id="PF07929">
    <property type="entry name" value="PRiA4_ORF3"/>
    <property type="match status" value="1"/>
</dbReference>
<dbReference type="RefSeq" id="WP_093256956.1">
    <property type="nucleotide sequence ID" value="NZ_FNQM01000051.1"/>
</dbReference>
<evidence type="ECO:0000259" key="2">
    <source>
        <dbReference type="Pfam" id="PF07929"/>
    </source>
</evidence>
<feature type="domain" description="Plasmid pRiA4b Orf3-like" evidence="2">
    <location>
        <begin position="6"/>
        <end position="173"/>
    </location>
</feature>
<dbReference type="InterPro" id="IPR024047">
    <property type="entry name" value="MM3350-like_sf"/>
</dbReference>
<dbReference type="EMBL" id="FNQM01000051">
    <property type="protein sequence ID" value="SEB07120.1"/>
    <property type="molecule type" value="Genomic_DNA"/>
</dbReference>
<dbReference type="Proteomes" id="UP000198703">
    <property type="component" value="Unassembled WGS sequence"/>
</dbReference>
<dbReference type="PANTHER" id="PTHR41878:SF1">
    <property type="entry name" value="TNPR PROTEIN"/>
    <property type="match status" value="1"/>
</dbReference>
<evidence type="ECO:0000313" key="4">
    <source>
        <dbReference type="Proteomes" id="UP000198703"/>
    </source>
</evidence>
<dbReference type="SUPFAM" id="SSF159941">
    <property type="entry name" value="MM3350-like"/>
    <property type="match status" value="1"/>
</dbReference>
<keyword evidence="4" id="KW-1185">Reference proteome</keyword>
<protein>
    <submittedName>
        <fullName evidence="3">PRiA4b ORF-3-like protein</fullName>
    </submittedName>
</protein>
<reference evidence="3 4" key="1">
    <citation type="submission" date="2016-10" db="EMBL/GenBank/DDBJ databases">
        <authorList>
            <person name="de Groot N.N."/>
        </authorList>
    </citation>
    <scope>NUCLEOTIDE SEQUENCE [LARGE SCALE GENOMIC DNA]</scope>
    <source>
        <strain evidence="3 4">DSM 15345</strain>
    </source>
</reference>
<dbReference type="InterPro" id="IPR012912">
    <property type="entry name" value="Plasmid_pRiA4b_Orf3-like"/>
</dbReference>